<dbReference type="OrthoDB" id="3790651at2"/>
<reference evidence="3 4" key="1">
    <citation type="submission" date="2018-04" db="EMBL/GenBank/DDBJ databases">
        <title>Genome of Nocardioides gansuensis WSJ-1.</title>
        <authorList>
            <person name="Wu S."/>
            <person name="Wang G."/>
        </authorList>
    </citation>
    <scope>NUCLEOTIDE SEQUENCE [LARGE SCALE GENOMIC DNA]</scope>
    <source>
        <strain evidence="3 4">WSJ-1</strain>
    </source>
</reference>
<gene>
    <name evidence="3" type="ORF">DDE18_03815</name>
</gene>
<keyword evidence="4" id="KW-1185">Reference proteome</keyword>
<keyword evidence="2" id="KW-0812">Transmembrane</keyword>
<keyword evidence="2" id="KW-1133">Transmembrane helix</keyword>
<accession>A0A2T8FGA6</accession>
<dbReference type="Proteomes" id="UP000246018">
    <property type="component" value="Unassembled WGS sequence"/>
</dbReference>
<evidence type="ECO:0000313" key="4">
    <source>
        <dbReference type="Proteomes" id="UP000246018"/>
    </source>
</evidence>
<dbReference type="EMBL" id="QDGZ01000001">
    <property type="protein sequence ID" value="PVG84735.1"/>
    <property type="molecule type" value="Genomic_DNA"/>
</dbReference>
<feature type="transmembrane region" description="Helical" evidence="2">
    <location>
        <begin position="64"/>
        <end position="83"/>
    </location>
</feature>
<feature type="compositionally biased region" description="Low complexity" evidence="1">
    <location>
        <begin position="1"/>
        <end position="19"/>
    </location>
</feature>
<evidence type="ECO:0000256" key="1">
    <source>
        <dbReference type="SAM" id="MobiDB-lite"/>
    </source>
</evidence>
<organism evidence="3 4">
    <name type="scientific">Nocardioides gansuensis</name>
    <dbReference type="NCBI Taxonomy" id="2138300"/>
    <lineage>
        <taxon>Bacteria</taxon>
        <taxon>Bacillati</taxon>
        <taxon>Actinomycetota</taxon>
        <taxon>Actinomycetes</taxon>
        <taxon>Propionibacteriales</taxon>
        <taxon>Nocardioidaceae</taxon>
        <taxon>Nocardioides</taxon>
    </lineage>
</organism>
<feature type="region of interest" description="Disordered" evidence="1">
    <location>
        <begin position="1"/>
        <end position="26"/>
    </location>
</feature>
<proteinExistence type="predicted"/>
<protein>
    <submittedName>
        <fullName evidence="3">Uncharacterized protein</fullName>
    </submittedName>
</protein>
<dbReference type="AlphaFoldDB" id="A0A2T8FGA6"/>
<name>A0A2T8FGA6_9ACTN</name>
<comment type="caution">
    <text evidence="3">The sequence shown here is derived from an EMBL/GenBank/DDBJ whole genome shotgun (WGS) entry which is preliminary data.</text>
</comment>
<sequence>MSNETYEPYEPYEPYETEPAPADRPSGLHPVNIGHLVMGVAFAVMLTGWALLEGGLIEPEDLRWMMPVPWLAAGAAGLAALLLRRTD</sequence>
<evidence type="ECO:0000256" key="2">
    <source>
        <dbReference type="SAM" id="Phobius"/>
    </source>
</evidence>
<evidence type="ECO:0000313" key="3">
    <source>
        <dbReference type="EMBL" id="PVG84735.1"/>
    </source>
</evidence>
<keyword evidence="2" id="KW-0472">Membrane</keyword>
<feature type="transmembrane region" description="Helical" evidence="2">
    <location>
        <begin position="33"/>
        <end position="52"/>
    </location>
</feature>
<dbReference type="RefSeq" id="WP_116570863.1">
    <property type="nucleotide sequence ID" value="NZ_QDGZ01000001.1"/>
</dbReference>